<feature type="compositionally biased region" description="Low complexity" evidence="2">
    <location>
        <begin position="845"/>
        <end position="863"/>
    </location>
</feature>
<feature type="region of interest" description="Disordered" evidence="2">
    <location>
        <begin position="541"/>
        <end position="565"/>
    </location>
</feature>
<proteinExistence type="predicted"/>
<dbReference type="STRING" id="71717.A0A4Y7TQ50"/>
<dbReference type="PANTHER" id="PTHR45725">
    <property type="entry name" value="FORMIN HOMOLOGY 2 FAMILY MEMBER"/>
    <property type="match status" value="1"/>
</dbReference>
<accession>A0A4Y7TQ50</accession>
<feature type="repeat" description="WD" evidence="1">
    <location>
        <begin position="947"/>
        <end position="981"/>
    </location>
</feature>
<dbReference type="SUPFAM" id="SSF50978">
    <property type="entry name" value="WD40 repeat-like"/>
    <property type="match status" value="1"/>
</dbReference>
<feature type="compositionally biased region" description="Polar residues" evidence="2">
    <location>
        <begin position="1287"/>
        <end position="1296"/>
    </location>
</feature>
<keyword evidence="4" id="KW-1185">Reference proteome</keyword>
<dbReference type="InterPro" id="IPR036322">
    <property type="entry name" value="WD40_repeat_dom_sf"/>
</dbReference>
<sequence>MASSGDGGGSDGSISPTALVGKLLGIQASSLRFRHHELKQKPHLILRRVEDDSDDESDDGELKHSHRIVRFSLFAMKRIDVKPGKELLLCVATENEAFKDSPLVLEAEGGDVGADKDPRDVANEVVQQKEAVTTPVAEQVVPPKMRRTWTKKAEVPLPSSIAPIATRVCVGVQAVPETSCKAVEARAEQHSISVQARPITASTSVQAGFAVSPSVASPHNSQVLESPLTTPPSSTHLRPSLELLQETLGTEPSGLPEAPAAPLTGRSKRKQRSKDHKNAKRRRLRAERREALAQLEAPQQEEGEWSPVVDEDEKPNKVDVDAGTGNPATCLNTDKGVVNASVGLASQESASTLVGDGEAAMDLPDVDRSHNSEPQPLDKLGDLQETMVSSVNKAAILAKPASQSGPRDMFVRAALMSGPSVDALPSGVTMYKPESNGKGEQFIGYTTQAAFLNVLGDVPGEYSKFIGRGPVVSLTTQSLSKISISQTMPRSHIKATKTTFPSSLLPSPSPPASQSFGGTGAIPTGPRSLVEVKKDAAPFSPTLVPVDPRQIARPGSGPSNNPLNIAPSKMPASMRKAMSGVIPPTGPRSLLQSSYRKPMVIGTGWSAGKGSISQVPAVLVGKKKVATKVPAKVEEYQEPTVSDGDKNWSGDASHEFPTPPPPPLESPAPLPPPSLAPPPPPDTPPAIPPPSLPPSITAPPKPTPTCKWEKVGTPKFAPAQTTASVNEASHLPTPPGTSRIEPFVPSSSRLEVFMKVLPPSPSGSTDPPSPEFSNSSFSDSSPKRRISLGGRIPAHKDNAEPTPLLTGKEEIAEQPKNKTLPDVVLNGFTSGGLLKSTLDGFPSQPATSLPPDTSPSTSFSTLPYHPSLPAKPTQSVSQSSSYRGVKRDRPVSPEISGHLPPSSSSTRTQRDRAPSPPPRRRPRPNVKCPTIKSSATKRLQGDGEPYMRTVSFSSDGSYFVLGCSDKTVRVWNTKDKTELARLMHHSPIVSVFWLDGDTGVIVLTTDGLVSKWMKSGENAWEWAKILSAGADADSEDSICFAYARDRIAVSFPRVGVKVWIWSKGNWQAQRSILRQNVTAIKFIEGGQALLGGTRDGTLWSCEVPNGTLRACAFLKNKIISLDLCPLGTHVLVGFSSGGAILVGSLRQVESKGNIESVYSLTKESDGWVGRNEYGAALATQGQAIVFGTMDSCALVWDRKKGNVVYGLEHEEDEIIQATAAVDSVGDREGCMLTGTRSGHLCWWALPVAAGQGEGKPPKKQKVELRGKRGGLIKSVLQPLPTVETSDRQLLQSRHSQSPFPPYVVPRPSPPSLTRQPTASVVDDFPPNHPTDPSFGSPCKSLQASPLSVEIRRTLG</sequence>
<feature type="compositionally biased region" description="Acidic residues" evidence="2">
    <location>
        <begin position="299"/>
        <end position="313"/>
    </location>
</feature>
<dbReference type="Gene3D" id="2.130.10.10">
    <property type="entry name" value="YVTN repeat-like/Quinoprotein amine dehydrogenase"/>
    <property type="match status" value="2"/>
</dbReference>
<feature type="compositionally biased region" description="Basic residues" evidence="2">
    <location>
        <begin position="266"/>
        <end position="286"/>
    </location>
</feature>
<dbReference type="PANTHER" id="PTHR45725:SF1">
    <property type="entry name" value="DISHEVELLED ASSOCIATED ACTIVATOR OF MORPHOGENESIS, ISOFORM D"/>
    <property type="match status" value="1"/>
</dbReference>
<dbReference type="EMBL" id="QPFP01000006">
    <property type="protein sequence ID" value="TEB36320.1"/>
    <property type="molecule type" value="Genomic_DNA"/>
</dbReference>
<feature type="region of interest" description="Disordered" evidence="2">
    <location>
        <begin position="213"/>
        <end position="237"/>
    </location>
</feature>
<feature type="region of interest" description="Disordered" evidence="2">
    <location>
        <begin position="250"/>
        <end position="315"/>
    </location>
</feature>
<dbReference type="InterPro" id="IPR051425">
    <property type="entry name" value="Formin_Homology"/>
</dbReference>
<name>A0A4Y7TQ50_COPMI</name>
<reference evidence="3 4" key="1">
    <citation type="journal article" date="2019" name="Nat. Ecol. Evol.">
        <title>Megaphylogeny resolves global patterns of mushroom evolution.</title>
        <authorList>
            <person name="Varga T."/>
            <person name="Krizsan K."/>
            <person name="Foldi C."/>
            <person name="Dima B."/>
            <person name="Sanchez-Garcia M."/>
            <person name="Sanchez-Ramirez S."/>
            <person name="Szollosi G.J."/>
            <person name="Szarkandi J.G."/>
            <person name="Papp V."/>
            <person name="Albert L."/>
            <person name="Andreopoulos W."/>
            <person name="Angelini C."/>
            <person name="Antonin V."/>
            <person name="Barry K.W."/>
            <person name="Bougher N.L."/>
            <person name="Buchanan P."/>
            <person name="Buyck B."/>
            <person name="Bense V."/>
            <person name="Catcheside P."/>
            <person name="Chovatia M."/>
            <person name="Cooper J."/>
            <person name="Damon W."/>
            <person name="Desjardin D."/>
            <person name="Finy P."/>
            <person name="Geml J."/>
            <person name="Haridas S."/>
            <person name="Hughes K."/>
            <person name="Justo A."/>
            <person name="Karasinski D."/>
            <person name="Kautmanova I."/>
            <person name="Kiss B."/>
            <person name="Kocsube S."/>
            <person name="Kotiranta H."/>
            <person name="LaButti K.M."/>
            <person name="Lechner B.E."/>
            <person name="Liimatainen K."/>
            <person name="Lipzen A."/>
            <person name="Lukacs Z."/>
            <person name="Mihaltcheva S."/>
            <person name="Morgado L.N."/>
            <person name="Niskanen T."/>
            <person name="Noordeloos M.E."/>
            <person name="Ohm R.A."/>
            <person name="Ortiz-Santana B."/>
            <person name="Ovrebo C."/>
            <person name="Racz N."/>
            <person name="Riley R."/>
            <person name="Savchenko A."/>
            <person name="Shiryaev A."/>
            <person name="Soop K."/>
            <person name="Spirin V."/>
            <person name="Szebenyi C."/>
            <person name="Tomsovsky M."/>
            <person name="Tulloss R.E."/>
            <person name="Uehling J."/>
            <person name="Grigoriev I.V."/>
            <person name="Vagvolgyi C."/>
            <person name="Papp T."/>
            <person name="Martin F.M."/>
            <person name="Miettinen O."/>
            <person name="Hibbett D.S."/>
            <person name="Nagy L.G."/>
        </authorList>
    </citation>
    <scope>NUCLEOTIDE SEQUENCE [LARGE SCALE GENOMIC DNA]</scope>
    <source>
        <strain evidence="3 4">FP101781</strain>
    </source>
</reference>
<dbReference type="PROSITE" id="PS50082">
    <property type="entry name" value="WD_REPEATS_2"/>
    <property type="match status" value="1"/>
</dbReference>
<feature type="compositionally biased region" description="Basic and acidic residues" evidence="2">
    <location>
        <begin position="807"/>
        <end position="816"/>
    </location>
</feature>
<feature type="region of interest" description="Disordered" evidence="2">
    <location>
        <begin position="499"/>
        <end position="519"/>
    </location>
</feature>
<comment type="caution">
    <text evidence="3">The sequence shown here is derived from an EMBL/GenBank/DDBJ whole genome shotgun (WGS) entry which is preliminary data.</text>
</comment>
<feature type="compositionally biased region" description="Pro residues" evidence="2">
    <location>
        <begin position="657"/>
        <end position="703"/>
    </location>
</feature>
<organism evidence="3 4">
    <name type="scientific">Coprinellus micaceus</name>
    <name type="common">Glistening ink-cap mushroom</name>
    <name type="synonym">Coprinus micaceus</name>
    <dbReference type="NCBI Taxonomy" id="71717"/>
    <lineage>
        <taxon>Eukaryota</taxon>
        <taxon>Fungi</taxon>
        <taxon>Dikarya</taxon>
        <taxon>Basidiomycota</taxon>
        <taxon>Agaricomycotina</taxon>
        <taxon>Agaricomycetes</taxon>
        <taxon>Agaricomycetidae</taxon>
        <taxon>Agaricales</taxon>
        <taxon>Agaricineae</taxon>
        <taxon>Psathyrellaceae</taxon>
        <taxon>Coprinellus</taxon>
    </lineage>
</organism>
<evidence type="ECO:0000256" key="1">
    <source>
        <dbReference type="PROSITE-ProRule" id="PRU00221"/>
    </source>
</evidence>
<gene>
    <name evidence="3" type="ORF">FA13DRAFT_1771708</name>
</gene>
<feature type="region of interest" description="Disordered" evidence="2">
    <location>
        <begin position="635"/>
        <end position="929"/>
    </location>
</feature>
<evidence type="ECO:0000256" key="2">
    <source>
        <dbReference type="SAM" id="MobiDB-lite"/>
    </source>
</evidence>
<feature type="compositionally biased region" description="Polar residues" evidence="2">
    <location>
        <begin position="872"/>
        <end position="882"/>
    </location>
</feature>
<feature type="compositionally biased region" description="Low complexity" evidence="2">
    <location>
        <begin position="762"/>
        <end position="780"/>
    </location>
</feature>
<dbReference type="InterPro" id="IPR015943">
    <property type="entry name" value="WD40/YVTN_repeat-like_dom_sf"/>
</dbReference>
<feature type="non-terminal residue" evidence="3">
    <location>
        <position position="1355"/>
    </location>
</feature>
<feature type="region of interest" description="Disordered" evidence="2">
    <location>
        <begin position="1285"/>
        <end position="1355"/>
    </location>
</feature>
<dbReference type="InterPro" id="IPR001680">
    <property type="entry name" value="WD40_rpt"/>
</dbReference>
<evidence type="ECO:0000313" key="3">
    <source>
        <dbReference type="EMBL" id="TEB36320.1"/>
    </source>
</evidence>
<dbReference type="SMART" id="SM00320">
    <property type="entry name" value="WD40"/>
    <property type="match status" value="3"/>
</dbReference>
<keyword evidence="1" id="KW-0853">WD repeat</keyword>
<dbReference type="Proteomes" id="UP000298030">
    <property type="component" value="Unassembled WGS sequence"/>
</dbReference>
<evidence type="ECO:0000313" key="4">
    <source>
        <dbReference type="Proteomes" id="UP000298030"/>
    </source>
</evidence>
<feature type="compositionally biased region" description="Pro residues" evidence="2">
    <location>
        <begin position="1298"/>
        <end position="1310"/>
    </location>
</feature>
<dbReference type="OrthoDB" id="3236053at2759"/>
<feature type="compositionally biased region" description="Basic and acidic residues" evidence="2">
    <location>
        <begin position="643"/>
        <end position="654"/>
    </location>
</feature>
<protein>
    <submittedName>
        <fullName evidence="3">Uncharacterized protein</fullName>
    </submittedName>
</protein>
<feature type="compositionally biased region" description="Polar residues" evidence="2">
    <location>
        <begin position="214"/>
        <end position="237"/>
    </location>
</feature>